<dbReference type="InterPro" id="IPR050570">
    <property type="entry name" value="Cell_wall_metabolism_enzyme"/>
</dbReference>
<evidence type="ECO:0000259" key="1">
    <source>
        <dbReference type="PROSITE" id="PS51782"/>
    </source>
</evidence>
<dbReference type="GO" id="GO:0004222">
    <property type="term" value="F:metalloendopeptidase activity"/>
    <property type="evidence" value="ECO:0007669"/>
    <property type="project" value="TreeGrafter"/>
</dbReference>
<dbReference type="AlphaFoldDB" id="A0A3B0VSZ1"/>
<dbReference type="SMART" id="SM00257">
    <property type="entry name" value="LysM"/>
    <property type="match status" value="1"/>
</dbReference>
<protein>
    <recommendedName>
        <fullName evidence="1">LysM domain-containing protein</fullName>
    </recommendedName>
</protein>
<dbReference type="CDD" id="cd12797">
    <property type="entry name" value="M23_peptidase"/>
    <property type="match status" value="1"/>
</dbReference>
<sequence>MIKFSSLLKRVYFLSFGIILSFLFLSSCSSPTKYTPREPLVHSNSHQSMPRSAMTPSNKINHDLGSIASESLIGTCGASYQVKSGDSLSEIARFCGVSMHQIAKMNKISPPYTIYKNQRLQLPQKEAQAYSRVEMVLKPTEPFKKTPLKSEELPEKLPEILIKKVVKHSEWQWPVHQNLPYRFIRDGAGLSVVEIYGVAGQNIYAVASGSIVYSGEGIIDFGKMLVIKHDDDYMSVYAHNNALLVKEGDRVTAGQHIAYLGATGNASQPKLYLEARFQGRKIDLKKVLSSPN</sequence>
<name>A0A3B0VSZ1_9ZZZZ</name>
<dbReference type="EMBL" id="UOFC01000113">
    <property type="protein sequence ID" value="VAW46755.1"/>
    <property type="molecule type" value="Genomic_DNA"/>
</dbReference>
<evidence type="ECO:0000313" key="2">
    <source>
        <dbReference type="EMBL" id="VAW46755.1"/>
    </source>
</evidence>
<dbReference type="Pfam" id="PF01476">
    <property type="entry name" value="LysM"/>
    <property type="match status" value="1"/>
</dbReference>
<dbReference type="PANTHER" id="PTHR21666">
    <property type="entry name" value="PEPTIDASE-RELATED"/>
    <property type="match status" value="1"/>
</dbReference>
<dbReference type="InterPro" id="IPR011055">
    <property type="entry name" value="Dup_hybrid_motif"/>
</dbReference>
<dbReference type="PROSITE" id="PS51782">
    <property type="entry name" value="LYSM"/>
    <property type="match status" value="1"/>
</dbReference>
<accession>A0A3B0VSZ1</accession>
<dbReference type="Gene3D" id="3.10.350.10">
    <property type="entry name" value="LysM domain"/>
    <property type="match status" value="1"/>
</dbReference>
<dbReference type="SUPFAM" id="SSF51261">
    <property type="entry name" value="Duplicated hybrid motif"/>
    <property type="match status" value="1"/>
</dbReference>
<dbReference type="PROSITE" id="PS51257">
    <property type="entry name" value="PROKAR_LIPOPROTEIN"/>
    <property type="match status" value="1"/>
</dbReference>
<dbReference type="InterPro" id="IPR018392">
    <property type="entry name" value="LysM"/>
</dbReference>
<dbReference type="InterPro" id="IPR016047">
    <property type="entry name" value="M23ase_b-sheet_dom"/>
</dbReference>
<dbReference type="InterPro" id="IPR036779">
    <property type="entry name" value="LysM_dom_sf"/>
</dbReference>
<dbReference type="PANTHER" id="PTHR21666:SF270">
    <property type="entry name" value="MUREIN HYDROLASE ACTIVATOR ENVC"/>
    <property type="match status" value="1"/>
</dbReference>
<dbReference type="CDD" id="cd00118">
    <property type="entry name" value="LysM"/>
    <property type="match status" value="1"/>
</dbReference>
<feature type="domain" description="LysM" evidence="1">
    <location>
        <begin position="78"/>
        <end position="122"/>
    </location>
</feature>
<reference evidence="2" key="1">
    <citation type="submission" date="2018-06" db="EMBL/GenBank/DDBJ databases">
        <authorList>
            <person name="Zhirakovskaya E."/>
        </authorList>
    </citation>
    <scope>NUCLEOTIDE SEQUENCE</scope>
</reference>
<gene>
    <name evidence="2" type="ORF">MNBD_GAMMA03-1633</name>
</gene>
<dbReference type="Gene3D" id="2.70.70.10">
    <property type="entry name" value="Glucose Permease (Domain IIA)"/>
    <property type="match status" value="1"/>
</dbReference>
<organism evidence="2">
    <name type="scientific">hydrothermal vent metagenome</name>
    <dbReference type="NCBI Taxonomy" id="652676"/>
    <lineage>
        <taxon>unclassified sequences</taxon>
        <taxon>metagenomes</taxon>
        <taxon>ecological metagenomes</taxon>
    </lineage>
</organism>
<proteinExistence type="predicted"/>
<dbReference type="Pfam" id="PF01551">
    <property type="entry name" value="Peptidase_M23"/>
    <property type="match status" value="1"/>
</dbReference>